<sequence length="325" mass="35396">MNLAEFTSPCSVVFNNKLYLFFSSSGNNGIFCTSSTDGSNWSQVVSIMSLMGSEETYAPRTSASAVVHKGLLYLFWNSNANDGLRYSTFGTSWGAPKNVSAANLHIRAQTSSAVVEFNERIYLFFNGAGQNGTFKTTFADGSWLGVVPLGPAVSGMGFLDATSPAAFTSYDGRELTLTWSGVANDGIWYSSTTDGTIWNVQQPIIDKNQVLYKSGTCGVSYTTQFHTSSGGDFTEPQQALLSGKEFTLIVTGFDTVTFFQSRFGPRTRIFAGEDNYLGVITEILGNEPKKANEVVTGLLSLSLLAVLKRRNVTVEMNPFRWYFGS</sequence>
<dbReference type="AlphaFoldDB" id="A0A8E2JXH4"/>
<dbReference type="InterPro" id="IPR023296">
    <property type="entry name" value="Glyco_hydro_beta-prop_sf"/>
</dbReference>
<evidence type="ECO:0000313" key="2">
    <source>
        <dbReference type="Proteomes" id="UP000250140"/>
    </source>
</evidence>
<proteinExistence type="predicted"/>
<keyword evidence="2" id="KW-1185">Reference proteome</keyword>
<evidence type="ECO:0000313" key="1">
    <source>
        <dbReference type="EMBL" id="OCL13143.1"/>
    </source>
</evidence>
<gene>
    <name evidence="1" type="ORF">AOQ84DRAFT_372443</name>
</gene>
<dbReference type="Gene3D" id="2.115.10.20">
    <property type="entry name" value="Glycosyl hydrolase domain, family 43"/>
    <property type="match status" value="1"/>
</dbReference>
<dbReference type="Proteomes" id="UP000250140">
    <property type="component" value="Unassembled WGS sequence"/>
</dbReference>
<dbReference type="OrthoDB" id="3219467at2759"/>
<protein>
    <submittedName>
        <fullName evidence="1">Uncharacterized protein</fullName>
    </submittedName>
</protein>
<name>A0A8E2JXH4_9PEZI</name>
<dbReference type="SUPFAM" id="SSF89372">
    <property type="entry name" value="Fucose-specific lectin"/>
    <property type="match status" value="1"/>
</dbReference>
<accession>A0A8E2JXH4</accession>
<organism evidence="1 2">
    <name type="scientific">Glonium stellatum</name>
    <dbReference type="NCBI Taxonomy" id="574774"/>
    <lineage>
        <taxon>Eukaryota</taxon>
        <taxon>Fungi</taxon>
        <taxon>Dikarya</taxon>
        <taxon>Ascomycota</taxon>
        <taxon>Pezizomycotina</taxon>
        <taxon>Dothideomycetes</taxon>
        <taxon>Pleosporomycetidae</taxon>
        <taxon>Gloniales</taxon>
        <taxon>Gloniaceae</taxon>
        <taxon>Glonium</taxon>
    </lineage>
</organism>
<dbReference type="EMBL" id="KV748777">
    <property type="protein sequence ID" value="OCL13143.1"/>
    <property type="molecule type" value="Genomic_DNA"/>
</dbReference>
<reference evidence="1 2" key="1">
    <citation type="journal article" date="2016" name="Nat. Commun.">
        <title>Ectomycorrhizal ecology is imprinted in the genome of the dominant symbiotic fungus Cenococcum geophilum.</title>
        <authorList>
            <consortium name="DOE Joint Genome Institute"/>
            <person name="Peter M."/>
            <person name="Kohler A."/>
            <person name="Ohm R.A."/>
            <person name="Kuo A."/>
            <person name="Krutzmann J."/>
            <person name="Morin E."/>
            <person name="Arend M."/>
            <person name="Barry K.W."/>
            <person name="Binder M."/>
            <person name="Choi C."/>
            <person name="Clum A."/>
            <person name="Copeland A."/>
            <person name="Grisel N."/>
            <person name="Haridas S."/>
            <person name="Kipfer T."/>
            <person name="LaButti K."/>
            <person name="Lindquist E."/>
            <person name="Lipzen A."/>
            <person name="Maire R."/>
            <person name="Meier B."/>
            <person name="Mihaltcheva S."/>
            <person name="Molinier V."/>
            <person name="Murat C."/>
            <person name="Poggeler S."/>
            <person name="Quandt C.A."/>
            <person name="Sperisen C."/>
            <person name="Tritt A."/>
            <person name="Tisserant E."/>
            <person name="Crous P.W."/>
            <person name="Henrissat B."/>
            <person name="Nehls U."/>
            <person name="Egli S."/>
            <person name="Spatafora J.W."/>
            <person name="Grigoriev I.V."/>
            <person name="Martin F.M."/>
        </authorList>
    </citation>
    <scope>NUCLEOTIDE SEQUENCE [LARGE SCALE GENOMIC DNA]</scope>
    <source>
        <strain evidence="1 2">CBS 207.34</strain>
    </source>
</reference>